<dbReference type="InterPro" id="IPR050708">
    <property type="entry name" value="T6SS_VgrG/RHS"/>
</dbReference>
<dbReference type="EMBL" id="JAEPCM010000617">
    <property type="protein sequence ID" value="MCG7948092.1"/>
    <property type="molecule type" value="Genomic_DNA"/>
</dbReference>
<proteinExistence type="predicted"/>
<feature type="non-terminal residue" evidence="4">
    <location>
        <position position="1"/>
    </location>
</feature>
<dbReference type="NCBIfam" id="TIGR01643">
    <property type="entry name" value="YD_repeat_2x"/>
    <property type="match status" value="1"/>
</dbReference>
<dbReference type="PANTHER" id="PTHR32305">
    <property type="match status" value="1"/>
</dbReference>
<dbReference type="AlphaFoldDB" id="A0A9E4T487"/>
<dbReference type="Pfam" id="PF25023">
    <property type="entry name" value="TEN_YD-shell"/>
    <property type="match status" value="1"/>
</dbReference>
<dbReference type="Proteomes" id="UP000886667">
    <property type="component" value="Unassembled WGS sequence"/>
</dbReference>
<reference evidence="4" key="1">
    <citation type="journal article" date="2021" name="Proc. Natl. Acad. Sci. U.S.A.">
        <title>Global biogeography of chemosynthetic symbionts reveals both localized and globally distributed symbiont groups. .</title>
        <authorList>
            <person name="Osvatic J.T."/>
            <person name="Wilkins L.G.E."/>
            <person name="Leibrecht L."/>
            <person name="Leray M."/>
            <person name="Zauner S."/>
            <person name="Polzin J."/>
            <person name="Camacho Y."/>
            <person name="Gros O."/>
            <person name="van Gils J.A."/>
            <person name="Eisen J.A."/>
            <person name="Petersen J.M."/>
            <person name="Yuen B."/>
        </authorList>
    </citation>
    <scope>NUCLEOTIDE SEQUENCE</scope>
    <source>
        <strain evidence="4">MAGclacostrist064TRANS</strain>
    </source>
</reference>
<evidence type="ECO:0000256" key="1">
    <source>
        <dbReference type="ARBA" id="ARBA00022737"/>
    </source>
</evidence>
<dbReference type="NCBIfam" id="TIGR03696">
    <property type="entry name" value="Rhs_assc_core"/>
    <property type="match status" value="1"/>
</dbReference>
<dbReference type="InterPro" id="IPR006530">
    <property type="entry name" value="YD"/>
</dbReference>
<name>A0A9E4T487_9GAMM</name>
<accession>A0A9E4T487</accession>
<feature type="compositionally biased region" description="Basic and acidic residues" evidence="2">
    <location>
        <begin position="407"/>
        <end position="440"/>
    </location>
</feature>
<feature type="domain" description="Teneurin-like YD-shell" evidence="3">
    <location>
        <begin position="69"/>
        <end position="336"/>
    </location>
</feature>
<dbReference type="InterPro" id="IPR022385">
    <property type="entry name" value="Rhs_assc_core"/>
</dbReference>
<dbReference type="PANTHER" id="PTHR32305:SF15">
    <property type="entry name" value="PROTEIN RHSA-RELATED"/>
    <property type="match status" value="1"/>
</dbReference>
<keyword evidence="1" id="KW-0677">Repeat</keyword>
<gene>
    <name evidence="4" type="ORF">JAZ07_17245</name>
</gene>
<dbReference type="PRINTS" id="PR00394">
    <property type="entry name" value="RHSPROTEIN"/>
</dbReference>
<dbReference type="InterPro" id="IPR056823">
    <property type="entry name" value="TEN-like_YD-shell"/>
</dbReference>
<evidence type="ECO:0000313" key="4">
    <source>
        <dbReference type="EMBL" id="MCG7948092.1"/>
    </source>
</evidence>
<feature type="compositionally biased region" description="Basic and acidic residues" evidence="2">
    <location>
        <begin position="386"/>
        <end position="398"/>
    </location>
</feature>
<protein>
    <submittedName>
        <fullName evidence="4">RHS domain-containing protein</fullName>
    </submittedName>
</protein>
<evidence type="ECO:0000313" key="5">
    <source>
        <dbReference type="Proteomes" id="UP000886667"/>
    </source>
</evidence>
<organism evidence="4 5">
    <name type="scientific">Candidatus Thiodiazotropha taylori</name>
    <dbReference type="NCBI Taxonomy" id="2792791"/>
    <lineage>
        <taxon>Bacteria</taxon>
        <taxon>Pseudomonadati</taxon>
        <taxon>Pseudomonadota</taxon>
        <taxon>Gammaproteobacteria</taxon>
        <taxon>Chromatiales</taxon>
        <taxon>Sedimenticolaceae</taxon>
        <taxon>Candidatus Thiodiazotropha</taxon>
    </lineage>
</organism>
<dbReference type="Gene3D" id="2.180.10.10">
    <property type="entry name" value="RHS repeat-associated core"/>
    <property type="match status" value="1"/>
</dbReference>
<comment type="caution">
    <text evidence="4">The sequence shown here is derived from an EMBL/GenBank/DDBJ whole genome shotgun (WGS) entry which is preliminary data.</text>
</comment>
<feature type="region of interest" description="Disordered" evidence="2">
    <location>
        <begin position="366"/>
        <end position="443"/>
    </location>
</feature>
<evidence type="ECO:0000259" key="3">
    <source>
        <dbReference type="Pfam" id="PF25023"/>
    </source>
</evidence>
<sequence length="478" mass="54931">NITITYHRVNDQLNRIELPNEGSITYNSYRWNQPTRITYPGGSNRQTEYDNLQRPTRILTEDPGQNALLDYQYNYDATGNILQKATQAKTVDYDYDLLQRLTEAAATTSPDTGDPQVEIEGWQYDPNGNRTQDNLNPGNWVYDLNDRLQASPVASYGYDQAGNTISKTEGGITTHYRYNAEGRLARIEDANQTLIAEYLYDPLGRRIRKQTQSEIIYFHYADEGLVGEFDGTENPIRLYGYQPDSIWTTNPIYQKTVQGYAYYQNDHLGMPQQLIQKNGAKVWGGDYRAFGELTTESGTWENRLRFAGQYFDEETGNYYNYFRDYDPSTGRYLQSDPIGLSGGLNTFAYVVGNPLSYIDPDGLQYLGAPPPPGIPGGPWRWQPDPDNSRGGRYQDPKGNRANWDPSGHWDVEDKDGNRQRYDRWGNKTDRHRNPNRKGSDKPILNWPKFNPQYWIPNICIFMPELCDPNLRPDNPDCS</sequence>
<evidence type="ECO:0000256" key="2">
    <source>
        <dbReference type="SAM" id="MobiDB-lite"/>
    </source>
</evidence>